<evidence type="ECO:0000256" key="1">
    <source>
        <dbReference type="ARBA" id="ARBA00022982"/>
    </source>
</evidence>
<reference evidence="4 5" key="1">
    <citation type="submission" date="2015-03" db="EMBL/GenBank/DDBJ databases">
        <title>Genome sequencing of Methylobacterium tarhaniae DSM 25844.</title>
        <authorList>
            <person name="Chaudhry V."/>
            <person name="Patil P.B."/>
        </authorList>
    </citation>
    <scope>NUCLEOTIDE SEQUENCE [LARGE SCALE GENOMIC DNA]</scope>
    <source>
        <strain evidence="4 5">DSM 25844</strain>
    </source>
</reference>
<dbReference type="RefSeq" id="WP_048454292.1">
    <property type="nucleotide sequence ID" value="NZ_LABZ01000275.1"/>
</dbReference>
<accession>A0A0J6UVV0</accession>
<dbReference type="AlphaFoldDB" id="A0A0J6UVV0"/>
<dbReference type="InterPro" id="IPR014730">
    <property type="entry name" value="ETF_a/b_N"/>
</dbReference>
<dbReference type="Proteomes" id="UP000036449">
    <property type="component" value="Unassembled WGS sequence"/>
</dbReference>
<dbReference type="Gene3D" id="3.40.50.620">
    <property type="entry name" value="HUPs"/>
    <property type="match status" value="1"/>
</dbReference>
<evidence type="ECO:0000259" key="3">
    <source>
        <dbReference type="Pfam" id="PF01012"/>
    </source>
</evidence>
<organism evidence="4 5">
    <name type="scientific">Methylobacterium tarhaniae</name>
    <dbReference type="NCBI Taxonomy" id="1187852"/>
    <lineage>
        <taxon>Bacteria</taxon>
        <taxon>Pseudomonadati</taxon>
        <taxon>Pseudomonadota</taxon>
        <taxon>Alphaproteobacteria</taxon>
        <taxon>Hyphomicrobiales</taxon>
        <taxon>Methylobacteriaceae</taxon>
        <taxon>Methylobacterium</taxon>
    </lineage>
</organism>
<sequence length="264" mass="26646">MRIAVLLSEGRHPVSGASVLPRLEAQAIRIAAGLGQAYGLHAGPDAASVAEALGQGLGRIEHVVLAAEADPVPALAARLRATAPDLVLAGRRGQGGDETGMVPYALAAALGLPLIPDVVAAGAGDAEAGTLCLDRSLGRGDRLRVVVRGPVVATVHPDAPAPLAYAFGRARRGSIDRLDPGPAPVAAPVTAEERPYRRRPRLVKGAPTGGSAAERLKAATGEAGPAAGGRLLVHPDPDEAAREILAHLRRIGVVSPPASGSRGG</sequence>
<protein>
    <submittedName>
        <fullName evidence="4">Electron transfer flavoprotein subunit beta</fullName>
    </submittedName>
</protein>
<feature type="domain" description="Electron transfer flavoprotein alpha/beta-subunit N-terminal" evidence="3">
    <location>
        <begin position="26"/>
        <end position="179"/>
    </location>
</feature>
<evidence type="ECO:0000256" key="2">
    <source>
        <dbReference type="SAM" id="MobiDB-lite"/>
    </source>
</evidence>
<feature type="region of interest" description="Disordered" evidence="2">
    <location>
        <begin position="176"/>
        <end position="212"/>
    </location>
</feature>
<name>A0A0J6UVV0_9HYPH</name>
<dbReference type="OrthoDB" id="5598152at2"/>
<evidence type="ECO:0000313" key="4">
    <source>
        <dbReference type="EMBL" id="KMO30361.1"/>
    </source>
</evidence>
<proteinExistence type="predicted"/>
<dbReference type="Pfam" id="PF01012">
    <property type="entry name" value="ETF"/>
    <property type="match status" value="1"/>
</dbReference>
<comment type="caution">
    <text evidence="4">The sequence shown here is derived from an EMBL/GenBank/DDBJ whole genome shotgun (WGS) entry which is preliminary data.</text>
</comment>
<keyword evidence="5" id="KW-1185">Reference proteome</keyword>
<gene>
    <name evidence="4" type="ORF">VQ03_28540</name>
</gene>
<keyword evidence="1" id="KW-0249">Electron transport</keyword>
<dbReference type="EMBL" id="LABZ01000275">
    <property type="protein sequence ID" value="KMO30361.1"/>
    <property type="molecule type" value="Genomic_DNA"/>
</dbReference>
<dbReference type="PATRIC" id="fig|1187852.3.peg.4029"/>
<evidence type="ECO:0000313" key="5">
    <source>
        <dbReference type="Proteomes" id="UP000036449"/>
    </source>
</evidence>
<keyword evidence="1" id="KW-0813">Transport</keyword>
<dbReference type="InterPro" id="IPR014729">
    <property type="entry name" value="Rossmann-like_a/b/a_fold"/>
</dbReference>
<dbReference type="SUPFAM" id="SSF52402">
    <property type="entry name" value="Adenine nucleotide alpha hydrolases-like"/>
    <property type="match status" value="1"/>
</dbReference>